<evidence type="ECO:0000313" key="3">
    <source>
        <dbReference type="Proteomes" id="UP000002051"/>
    </source>
</evidence>
<dbReference type="HOGENOM" id="CLU_156836_0_0_1"/>
<name>A0A072VHS3_MEDTR</name>
<dbReference type="EnsemblPlants" id="KEH40973">
    <property type="protein sequence ID" value="KEH40973"/>
    <property type="gene ID" value="MTR_1g040275"/>
</dbReference>
<keyword evidence="3" id="KW-1185">Reference proteome</keyword>
<proteinExistence type="predicted"/>
<evidence type="ECO:0000313" key="2">
    <source>
        <dbReference type="EnsemblPlants" id="KEH40973"/>
    </source>
</evidence>
<organism evidence="1 3">
    <name type="scientific">Medicago truncatula</name>
    <name type="common">Barrel medic</name>
    <name type="synonym">Medicago tribuloides</name>
    <dbReference type="NCBI Taxonomy" id="3880"/>
    <lineage>
        <taxon>Eukaryota</taxon>
        <taxon>Viridiplantae</taxon>
        <taxon>Streptophyta</taxon>
        <taxon>Embryophyta</taxon>
        <taxon>Tracheophyta</taxon>
        <taxon>Spermatophyta</taxon>
        <taxon>Magnoliopsida</taxon>
        <taxon>eudicotyledons</taxon>
        <taxon>Gunneridae</taxon>
        <taxon>Pentapetalae</taxon>
        <taxon>rosids</taxon>
        <taxon>fabids</taxon>
        <taxon>Fabales</taxon>
        <taxon>Fabaceae</taxon>
        <taxon>Papilionoideae</taxon>
        <taxon>50 kb inversion clade</taxon>
        <taxon>NPAAA clade</taxon>
        <taxon>Hologalegina</taxon>
        <taxon>IRL clade</taxon>
        <taxon>Trifolieae</taxon>
        <taxon>Medicago</taxon>
    </lineage>
</organism>
<dbReference type="Proteomes" id="UP000002051">
    <property type="component" value="Unassembled WGS sequence"/>
</dbReference>
<dbReference type="AlphaFoldDB" id="A0A072VHS3"/>
<protein>
    <submittedName>
        <fullName evidence="1 2">Uncharacterized protein</fullName>
    </submittedName>
</protein>
<reference evidence="2" key="3">
    <citation type="submission" date="2015-04" db="UniProtKB">
        <authorList>
            <consortium name="EnsemblPlants"/>
        </authorList>
    </citation>
    <scope>IDENTIFICATION</scope>
    <source>
        <strain evidence="2">cv. Jemalong A17</strain>
    </source>
</reference>
<reference evidence="1 3" key="2">
    <citation type="journal article" date="2014" name="BMC Genomics">
        <title>An improved genome release (version Mt4.0) for the model legume Medicago truncatula.</title>
        <authorList>
            <person name="Tang H."/>
            <person name="Krishnakumar V."/>
            <person name="Bidwell S."/>
            <person name="Rosen B."/>
            <person name="Chan A."/>
            <person name="Zhou S."/>
            <person name="Gentzbittel L."/>
            <person name="Childs K.L."/>
            <person name="Yandell M."/>
            <person name="Gundlach H."/>
            <person name="Mayer K.F."/>
            <person name="Schwartz D.C."/>
            <person name="Town C.D."/>
        </authorList>
    </citation>
    <scope>GENOME REANNOTATION</scope>
    <source>
        <strain evidence="1">A17</strain>
        <strain evidence="2 3">cv. Jemalong A17</strain>
    </source>
</reference>
<reference evidence="1 3" key="1">
    <citation type="journal article" date="2011" name="Nature">
        <title>The Medicago genome provides insight into the evolution of rhizobial symbioses.</title>
        <authorList>
            <person name="Young N.D."/>
            <person name="Debelle F."/>
            <person name="Oldroyd G.E."/>
            <person name="Geurts R."/>
            <person name="Cannon S.B."/>
            <person name="Udvardi M.K."/>
            <person name="Benedito V.A."/>
            <person name="Mayer K.F."/>
            <person name="Gouzy J."/>
            <person name="Schoof H."/>
            <person name="Van de Peer Y."/>
            <person name="Proost S."/>
            <person name="Cook D.R."/>
            <person name="Meyers B.C."/>
            <person name="Spannagl M."/>
            <person name="Cheung F."/>
            <person name="De Mita S."/>
            <person name="Krishnakumar V."/>
            <person name="Gundlach H."/>
            <person name="Zhou S."/>
            <person name="Mudge J."/>
            <person name="Bharti A.K."/>
            <person name="Murray J.D."/>
            <person name="Naoumkina M.A."/>
            <person name="Rosen B."/>
            <person name="Silverstein K.A."/>
            <person name="Tang H."/>
            <person name="Rombauts S."/>
            <person name="Zhao P.X."/>
            <person name="Zhou P."/>
            <person name="Barbe V."/>
            <person name="Bardou P."/>
            <person name="Bechner M."/>
            <person name="Bellec A."/>
            <person name="Berger A."/>
            <person name="Berges H."/>
            <person name="Bidwell S."/>
            <person name="Bisseling T."/>
            <person name="Choisne N."/>
            <person name="Couloux A."/>
            <person name="Denny R."/>
            <person name="Deshpande S."/>
            <person name="Dai X."/>
            <person name="Doyle J.J."/>
            <person name="Dudez A.M."/>
            <person name="Farmer A.D."/>
            <person name="Fouteau S."/>
            <person name="Franken C."/>
            <person name="Gibelin C."/>
            <person name="Gish J."/>
            <person name="Goldstein S."/>
            <person name="Gonzalez A.J."/>
            <person name="Green P.J."/>
            <person name="Hallab A."/>
            <person name="Hartog M."/>
            <person name="Hua A."/>
            <person name="Humphray S.J."/>
            <person name="Jeong D.H."/>
            <person name="Jing Y."/>
            <person name="Jocker A."/>
            <person name="Kenton S.M."/>
            <person name="Kim D.J."/>
            <person name="Klee K."/>
            <person name="Lai H."/>
            <person name="Lang C."/>
            <person name="Lin S."/>
            <person name="Macmil S.L."/>
            <person name="Magdelenat G."/>
            <person name="Matthews L."/>
            <person name="McCorrison J."/>
            <person name="Monaghan E.L."/>
            <person name="Mun J.H."/>
            <person name="Najar F.Z."/>
            <person name="Nicholson C."/>
            <person name="Noirot C."/>
            <person name="O'Bleness M."/>
            <person name="Paule C.R."/>
            <person name="Poulain J."/>
            <person name="Prion F."/>
            <person name="Qin B."/>
            <person name="Qu C."/>
            <person name="Retzel E.F."/>
            <person name="Riddle C."/>
            <person name="Sallet E."/>
            <person name="Samain S."/>
            <person name="Samson N."/>
            <person name="Sanders I."/>
            <person name="Saurat O."/>
            <person name="Scarpelli C."/>
            <person name="Schiex T."/>
            <person name="Segurens B."/>
            <person name="Severin A.J."/>
            <person name="Sherrier D.J."/>
            <person name="Shi R."/>
            <person name="Sims S."/>
            <person name="Singer S.R."/>
            <person name="Sinharoy S."/>
            <person name="Sterck L."/>
            <person name="Viollet A."/>
            <person name="Wang B.B."/>
            <person name="Wang K."/>
            <person name="Wang M."/>
            <person name="Wang X."/>
            <person name="Warfsmann J."/>
            <person name="Weissenbach J."/>
            <person name="White D.D."/>
            <person name="White J.D."/>
            <person name="Wiley G.B."/>
            <person name="Wincker P."/>
            <person name="Xing Y."/>
            <person name="Yang L."/>
            <person name="Yao Z."/>
            <person name="Ying F."/>
            <person name="Zhai J."/>
            <person name="Zhou L."/>
            <person name="Zuber A."/>
            <person name="Denarie J."/>
            <person name="Dixon R.A."/>
            <person name="May G.D."/>
            <person name="Schwartz D.C."/>
            <person name="Rogers J."/>
            <person name="Quetier F."/>
            <person name="Town C.D."/>
            <person name="Roe B.A."/>
        </authorList>
    </citation>
    <scope>NUCLEOTIDE SEQUENCE [LARGE SCALE GENOMIC DNA]</scope>
    <source>
        <strain evidence="1">A17</strain>
        <strain evidence="2 3">cv. Jemalong A17</strain>
    </source>
</reference>
<sequence>MKVVLHVEVEVPTIGVLPKSKLDRMLKQTSNKKVRPRKIQERDFVPKNILPFQPDSRGKWTPNYEGSCAMTFTTMNGDKLALPLNAGAVKKYSVKHKISVKHASTSASKTVTLRKRNMAKHYGKDLYFEQMLSQSKNTKKIKAR</sequence>
<dbReference type="EMBL" id="CM001217">
    <property type="protein sequence ID" value="KEH40973.1"/>
    <property type="molecule type" value="Genomic_DNA"/>
</dbReference>
<gene>
    <name evidence="1" type="ordered locus">MTR_1g040275</name>
</gene>
<accession>A0A072VHS3</accession>
<evidence type="ECO:0000313" key="1">
    <source>
        <dbReference type="EMBL" id="KEH40973.1"/>
    </source>
</evidence>